<sequence>MTNQTLLKNLDDLKKKWITRFEKEDMHQPGGGLRGNEKISFRAGYKVAYEYVFEDVQKLFVKWIEQECNCCHCKWLKESRCICGFVYPDKRIDEAEHKKAMKEHHCKITFVS</sequence>
<reference evidence="1" key="1">
    <citation type="journal article" date="2015" name="Nature">
        <title>Complex archaea that bridge the gap between prokaryotes and eukaryotes.</title>
        <authorList>
            <person name="Spang A."/>
            <person name="Saw J.H."/>
            <person name="Jorgensen S.L."/>
            <person name="Zaremba-Niedzwiedzka K."/>
            <person name="Martijn J."/>
            <person name="Lind A.E."/>
            <person name="van Eijk R."/>
            <person name="Schleper C."/>
            <person name="Guy L."/>
            <person name="Ettema T.J."/>
        </authorList>
    </citation>
    <scope>NUCLEOTIDE SEQUENCE</scope>
</reference>
<dbReference type="AlphaFoldDB" id="A0A0F8YJ71"/>
<dbReference type="EMBL" id="LAZR01053130">
    <property type="protein sequence ID" value="KKK81427.1"/>
    <property type="molecule type" value="Genomic_DNA"/>
</dbReference>
<protein>
    <submittedName>
        <fullName evidence="1">Uncharacterized protein</fullName>
    </submittedName>
</protein>
<accession>A0A0F8YJ71</accession>
<gene>
    <name evidence="1" type="ORF">LCGC14_2813550</name>
</gene>
<organism evidence="1">
    <name type="scientific">marine sediment metagenome</name>
    <dbReference type="NCBI Taxonomy" id="412755"/>
    <lineage>
        <taxon>unclassified sequences</taxon>
        <taxon>metagenomes</taxon>
        <taxon>ecological metagenomes</taxon>
    </lineage>
</organism>
<evidence type="ECO:0000313" key="1">
    <source>
        <dbReference type="EMBL" id="KKK81427.1"/>
    </source>
</evidence>
<name>A0A0F8YJ71_9ZZZZ</name>
<proteinExistence type="predicted"/>
<comment type="caution">
    <text evidence="1">The sequence shown here is derived from an EMBL/GenBank/DDBJ whole genome shotgun (WGS) entry which is preliminary data.</text>
</comment>